<reference evidence="2" key="1">
    <citation type="submission" date="2018-10" db="EMBL/GenBank/DDBJ databases">
        <authorList>
            <person name="Vincent A.T."/>
            <person name="Schiettekatte O."/>
            <person name="Bourhy P."/>
            <person name="Veyrier F.J."/>
            <person name="Picardeau M."/>
        </authorList>
    </citation>
    <scope>NUCLEOTIDE SEQUENCE</scope>
    <source>
        <strain evidence="2">201800281</strain>
    </source>
</reference>
<evidence type="ECO:0000313" key="4">
    <source>
        <dbReference type="Proteomes" id="UP000297918"/>
    </source>
</evidence>
<dbReference type="EMBL" id="RQFM01000007">
    <property type="protein sequence ID" value="TGK89977.1"/>
    <property type="molecule type" value="Genomic_DNA"/>
</dbReference>
<dbReference type="Proteomes" id="UP000297918">
    <property type="component" value="Unassembled WGS sequence"/>
</dbReference>
<comment type="caution">
    <text evidence="1">The sequence shown here is derived from an EMBL/GenBank/DDBJ whole genome shotgun (WGS) entry which is preliminary data.</text>
</comment>
<protein>
    <submittedName>
        <fullName evidence="1">Uncharacterized protein</fullName>
    </submittedName>
</protein>
<organism evidence="1 3">
    <name type="scientific">Leptospira bourretii</name>
    <dbReference type="NCBI Taxonomy" id="2484962"/>
    <lineage>
        <taxon>Bacteria</taxon>
        <taxon>Pseudomonadati</taxon>
        <taxon>Spirochaetota</taxon>
        <taxon>Spirochaetia</taxon>
        <taxon>Leptospirales</taxon>
        <taxon>Leptospiraceae</taxon>
        <taxon>Leptospira</taxon>
    </lineage>
</organism>
<dbReference type="AlphaFoldDB" id="A0A4R9IMI4"/>
<keyword evidence="4" id="KW-1185">Reference proteome</keyword>
<name>A0A4R9IMI4_9LEPT</name>
<proteinExistence type="predicted"/>
<dbReference type="OrthoDB" id="9994201at2"/>
<dbReference type="EMBL" id="RQFL01000022">
    <property type="protein sequence ID" value="TGK92200.1"/>
    <property type="molecule type" value="Genomic_DNA"/>
</dbReference>
<evidence type="ECO:0000313" key="1">
    <source>
        <dbReference type="EMBL" id="TGK89977.1"/>
    </source>
</evidence>
<reference evidence="3 4" key="2">
    <citation type="journal article" date="2019" name="PLoS Negl. Trop. Dis.">
        <title>Revisiting the worldwide diversity of Leptospira species in the environment.</title>
        <authorList>
            <person name="Vincent A.T."/>
            <person name="Schiettekatte O."/>
            <person name="Bourhy P."/>
            <person name="Veyrier F.J."/>
            <person name="Picardeau M."/>
        </authorList>
    </citation>
    <scope>NUCLEOTIDE SEQUENCE [LARGE SCALE GENOMIC DNA]</scope>
    <source>
        <strain evidence="1 3">201800280</strain>
        <strain evidence="4">201800281</strain>
    </source>
</reference>
<dbReference type="RefSeq" id="WP_135749970.1">
    <property type="nucleotide sequence ID" value="NZ_RQFL01000022.1"/>
</dbReference>
<dbReference type="Proteomes" id="UP000297394">
    <property type="component" value="Unassembled WGS sequence"/>
</dbReference>
<accession>A0A4R9IMI4</accession>
<evidence type="ECO:0000313" key="2">
    <source>
        <dbReference type="EMBL" id="TGK92200.1"/>
    </source>
</evidence>
<gene>
    <name evidence="1" type="ORF">EHQ23_02350</name>
    <name evidence="2" type="ORF">EHQ26_09495</name>
</gene>
<evidence type="ECO:0000313" key="3">
    <source>
        <dbReference type="Proteomes" id="UP000297394"/>
    </source>
</evidence>
<sequence length="154" mass="18234">MKIAILITIISAILFYFFRNKRNNEKLVIGNLSNFDEFISKLIDSKSNDSFLIISIKDTDKFIQFKYYVEEGLEIDFPLVTNEQKQKRNLLINYCKRNKLYFKINKSSDGQHEFLDIYLKAEKKELMDTVKKIYIDIYNVNPSTEFKINGDFGN</sequence>